<dbReference type="AlphaFoldDB" id="A0A166CXH6"/>
<dbReference type="Proteomes" id="UP000077245">
    <property type="component" value="Unassembled WGS sequence"/>
</dbReference>
<proteinExistence type="predicted"/>
<protein>
    <submittedName>
        <fullName evidence="1">Uncharacterized protein</fullName>
    </submittedName>
</protein>
<dbReference type="STRING" id="49547.MBCUR_03300"/>
<comment type="caution">
    <text evidence="1">The sequence shown here is derived from an EMBL/GenBank/DDBJ whole genome shotgun (WGS) entry which is preliminary data.</text>
</comment>
<accession>A0A166CXH6</accession>
<sequence length="132" mass="14955">MALLLLKVDLVVIVVIPPFKYNAPPLVDALFLLNLDEEICKFLREKIAPPFTVARLSLKLAETIFKTLLEYIAPPFKALFNEKFELLNILVVPPLIYTAPPLDVALFLLNIEVEIFKSFKEYIAPPLVALFS</sequence>
<keyword evidence="2" id="KW-1185">Reference proteome</keyword>
<reference evidence="1 2" key="1">
    <citation type="submission" date="2016-04" db="EMBL/GenBank/DDBJ databases">
        <title>Genome sequence of Methanobrevibacter curvatus DSM 11111.</title>
        <authorList>
            <person name="Poehlein A."/>
            <person name="Seedorf H."/>
            <person name="Daniel R."/>
        </authorList>
    </citation>
    <scope>NUCLEOTIDE SEQUENCE [LARGE SCALE GENOMIC DNA]</scope>
    <source>
        <strain evidence="1 2">DSM 11111</strain>
    </source>
</reference>
<gene>
    <name evidence="1" type="ORF">MBCUR_03300</name>
</gene>
<evidence type="ECO:0000313" key="2">
    <source>
        <dbReference type="Proteomes" id="UP000077245"/>
    </source>
</evidence>
<name>A0A166CXH6_9EURY</name>
<organism evidence="1 2">
    <name type="scientific">Methanobrevibacter curvatus</name>
    <dbReference type="NCBI Taxonomy" id="49547"/>
    <lineage>
        <taxon>Archaea</taxon>
        <taxon>Methanobacteriati</taxon>
        <taxon>Methanobacteriota</taxon>
        <taxon>Methanomada group</taxon>
        <taxon>Methanobacteria</taxon>
        <taxon>Methanobacteriales</taxon>
        <taxon>Methanobacteriaceae</taxon>
        <taxon>Methanobrevibacter</taxon>
    </lineage>
</organism>
<dbReference type="EMBL" id="LWMV01000056">
    <property type="protein sequence ID" value="KZX14968.1"/>
    <property type="molecule type" value="Genomic_DNA"/>
</dbReference>
<evidence type="ECO:0000313" key="1">
    <source>
        <dbReference type="EMBL" id="KZX14968.1"/>
    </source>
</evidence>